<name>A0ABR4MXM4_9FUNG</name>
<dbReference type="EMBL" id="JADGIZ020000078">
    <property type="protein sequence ID" value="KAL2912043.1"/>
    <property type="molecule type" value="Genomic_DNA"/>
</dbReference>
<gene>
    <name evidence="1" type="ORF">HK105_208472</name>
</gene>
<dbReference type="Proteomes" id="UP001527925">
    <property type="component" value="Unassembled WGS sequence"/>
</dbReference>
<evidence type="ECO:0000313" key="2">
    <source>
        <dbReference type="Proteomes" id="UP001527925"/>
    </source>
</evidence>
<evidence type="ECO:0000313" key="1">
    <source>
        <dbReference type="EMBL" id="KAL2912043.1"/>
    </source>
</evidence>
<proteinExistence type="predicted"/>
<protein>
    <submittedName>
        <fullName evidence="1">Uncharacterized protein</fullName>
    </submittedName>
</protein>
<organism evidence="1 2">
    <name type="scientific">Polyrhizophydium stewartii</name>
    <dbReference type="NCBI Taxonomy" id="2732419"/>
    <lineage>
        <taxon>Eukaryota</taxon>
        <taxon>Fungi</taxon>
        <taxon>Fungi incertae sedis</taxon>
        <taxon>Chytridiomycota</taxon>
        <taxon>Chytridiomycota incertae sedis</taxon>
        <taxon>Chytridiomycetes</taxon>
        <taxon>Rhizophydiales</taxon>
        <taxon>Rhizophydiales incertae sedis</taxon>
        <taxon>Polyrhizophydium</taxon>
    </lineage>
</organism>
<accession>A0ABR4MXM4</accession>
<reference evidence="1 2" key="1">
    <citation type="submission" date="2023-09" db="EMBL/GenBank/DDBJ databases">
        <title>Pangenome analysis of Batrachochytrium dendrobatidis and related Chytrids.</title>
        <authorList>
            <person name="Yacoub M.N."/>
            <person name="Stajich J.E."/>
            <person name="James T.Y."/>
        </authorList>
    </citation>
    <scope>NUCLEOTIDE SEQUENCE [LARGE SCALE GENOMIC DNA]</scope>
    <source>
        <strain evidence="1 2">JEL0888</strain>
    </source>
</reference>
<comment type="caution">
    <text evidence="1">The sequence shown here is derived from an EMBL/GenBank/DDBJ whole genome shotgun (WGS) entry which is preliminary data.</text>
</comment>
<sequence>MGCTGLMPELAEGKFLFKTLLAPELRIKLMGGHKTLSSFQALSELALATDAIMASKHKAMAALQLTCMLPVQPPMPAAVIAAAKAKSDGKTPRIFAV</sequence>
<keyword evidence="2" id="KW-1185">Reference proteome</keyword>